<evidence type="ECO:0000259" key="5">
    <source>
        <dbReference type="PROSITE" id="PS50045"/>
    </source>
</evidence>
<evidence type="ECO:0000256" key="4">
    <source>
        <dbReference type="ARBA" id="ARBA00023163"/>
    </source>
</evidence>
<gene>
    <name evidence="6" type="ORF">ACFQH9_25135</name>
</gene>
<dbReference type="PRINTS" id="PR01590">
    <property type="entry name" value="HTHFIS"/>
</dbReference>
<dbReference type="EMBL" id="JBHSQK010000075">
    <property type="protein sequence ID" value="MFC5951554.1"/>
    <property type="molecule type" value="Genomic_DNA"/>
</dbReference>
<dbReference type="PANTHER" id="PTHR32071:SF122">
    <property type="entry name" value="SIGMA FACTOR"/>
    <property type="match status" value="1"/>
</dbReference>
<protein>
    <submittedName>
        <fullName evidence="6">Sigma-54-dependent Fis family transcriptional regulator</fullName>
    </submittedName>
</protein>
<dbReference type="Pfam" id="PF25601">
    <property type="entry name" value="AAA_lid_14"/>
    <property type="match status" value="1"/>
</dbReference>
<dbReference type="SUPFAM" id="SSF46689">
    <property type="entry name" value="Homeodomain-like"/>
    <property type="match status" value="1"/>
</dbReference>
<evidence type="ECO:0000256" key="2">
    <source>
        <dbReference type="ARBA" id="ARBA00022840"/>
    </source>
</evidence>
<dbReference type="PROSITE" id="PS50045">
    <property type="entry name" value="SIGMA54_INTERACT_4"/>
    <property type="match status" value="1"/>
</dbReference>
<dbReference type="Gene3D" id="1.10.8.60">
    <property type="match status" value="1"/>
</dbReference>
<dbReference type="InterPro" id="IPR027417">
    <property type="entry name" value="P-loop_NTPase"/>
</dbReference>
<sequence>MDVAPATAELPSTATDDIRTSWERSWMSGVRPDLSLERLDAVEVDTGSRLLRAALPVLERVADALSETSYFTVLADNAARIVHRGRISHRTSDVLDHTGVVLGRQFTEDSTGTNAIAAPFELRRGVAVRGGEHFAQSLRVYSCYGYPIINPVTRRLEGVLDLAGRAGEENPLFGPFLRQAVEDIERALLADSRDAGRRLLHAFDSATSRREDRALLALGADGEVVVANRTAMDHLDADDHSRLRELADRARAGSGGREVRFGTARGLDLQLTVDIADGHGNALISFAPVYTRRRSTIAAPVAAVDPVDRELARCRAHRLATVVVGEPGTGRSHTARLLAGPDDAVVTLGCADVERVGRVAWLERVRAAAAAESLVVVEDFDLLDDHLLRAVGERIANGAWIALTGPPMAQLGAEHRYLAFRCLGRIELSPLRDRRSEIPALARRMLAEATGGSARFTPPTLARLAELDWPGNLQELAHVVRTVAGRRSAGDILVSDLPPEYRSAPEVARMSPWERSEHDAILAALERNHGNKVAAARDLGISRGTLYNRIRTLRIKA</sequence>
<dbReference type="Gene3D" id="3.30.450.40">
    <property type="match status" value="1"/>
</dbReference>
<keyword evidence="7" id="KW-1185">Reference proteome</keyword>
<feature type="domain" description="Sigma-54 factor interaction" evidence="5">
    <location>
        <begin position="426"/>
        <end position="485"/>
    </location>
</feature>
<dbReference type="Proteomes" id="UP001596119">
    <property type="component" value="Unassembled WGS sequence"/>
</dbReference>
<dbReference type="PANTHER" id="PTHR32071">
    <property type="entry name" value="TRANSCRIPTIONAL REGULATORY PROTEIN"/>
    <property type="match status" value="1"/>
</dbReference>
<dbReference type="InterPro" id="IPR009057">
    <property type="entry name" value="Homeodomain-like_sf"/>
</dbReference>
<dbReference type="InterPro" id="IPR002078">
    <property type="entry name" value="Sigma_54_int"/>
</dbReference>
<organism evidence="6 7">
    <name type="scientific">Pseudonocardia lutea</name>
    <dbReference type="NCBI Taxonomy" id="2172015"/>
    <lineage>
        <taxon>Bacteria</taxon>
        <taxon>Bacillati</taxon>
        <taxon>Actinomycetota</taxon>
        <taxon>Actinomycetes</taxon>
        <taxon>Pseudonocardiales</taxon>
        <taxon>Pseudonocardiaceae</taxon>
        <taxon>Pseudonocardia</taxon>
    </lineage>
</organism>
<reference evidence="7" key="1">
    <citation type="journal article" date="2019" name="Int. J. Syst. Evol. Microbiol.">
        <title>The Global Catalogue of Microorganisms (GCM) 10K type strain sequencing project: providing services to taxonomists for standard genome sequencing and annotation.</title>
        <authorList>
            <consortium name="The Broad Institute Genomics Platform"/>
            <consortium name="The Broad Institute Genome Sequencing Center for Infectious Disease"/>
            <person name="Wu L."/>
            <person name="Ma J."/>
        </authorList>
    </citation>
    <scope>NUCLEOTIDE SEQUENCE [LARGE SCALE GENOMIC DNA]</scope>
    <source>
        <strain evidence="7">CGMCC 4.7397</strain>
    </source>
</reference>
<evidence type="ECO:0000256" key="1">
    <source>
        <dbReference type="ARBA" id="ARBA00022741"/>
    </source>
</evidence>
<proteinExistence type="predicted"/>
<evidence type="ECO:0000313" key="6">
    <source>
        <dbReference type="EMBL" id="MFC5951554.1"/>
    </source>
</evidence>
<evidence type="ECO:0000313" key="7">
    <source>
        <dbReference type="Proteomes" id="UP001596119"/>
    </source>
</evidence>
<dbReference type="InterPro" id="IPR058031">
    <property type="entry name" value="AAA_lid_NorR"/>
</dbReference>
<dbReference type="Gene3D" id="1.10.10.60">
    <property type="entry name" value="Homeodomain-like"/>
    <property type="match status" value="1"/>
</dbReference>
<dbReference type="InterPro" id="IPR029016">
    <property type="entry name" value="GAF-like_dom_sf"/>
</dbReference>
<dbReference type="SUPFAM" id="SSF52540">
    <property type="entry name" value="P-loop containing nucleoside triphosphate hydrolases"/>
    <property type="match status" value="1"/>
</dbReference>
<comment type="caution">
    <text evidence="6">The sequence shown here is derived from an EMBL/GenBank/DDBJ whole genome shotgun (WGS) entry which is preliminary data.</text>
</comment>
<dbReference type="Pfam" id="PF02954">
    <property type="entry name" value="HTH_8"/>
    <property type="match status" value="1"/>
</dbReference>
<keyword evidence="3" id="KW-0805">Transcription regulation</keyword>
<dbReference type="RefSeq" id="WP_379569615.1">
    <property type="nucleotide sequence ID" value="NZ_JBHSQK010000075.1"/>
</dbReference>
<keyword evidence="1" id="KW-0547">Nucleotide-binding</keyword>
<accession>A0ABW1IGR2</accession>
<evidence type="ECO:0000256" key="3">
    <source>
        <dbReference type="ARBA" id="ARBA00023015"/>
    </source>
</evidence>
<keyword evidence="2" id="KW-0067">ATP-binding</keyword>
<keyword evidence="4" id="KW-0804">Transcription</keyword>
<dbReference type="InterPro" id="IPR002197">
    <property type="entry name" value="HTH_Fis"/>
</dbReference>
<dbReference type="SUPFAM" id="SSF55781">
    <property type="entry name" value="GAF domain-like"/>
    <property type="match status" value="1"/>
</dbReference>
<name>A0ABW1IGR2_9PSEU</name>